<organism evidence="1 2">
    <name type="scientific">Limosilactobacillus reuteri</name>
    <name type="common">Lactobacillus reuteri</name>
    <dbReference type="NCBI Taxonomy" id="1598"/>
    <lineage>
        <taxon>Bacteria</taxon>
        <taxon>Bacillati</taxon>
        <taxon>Bacillota</taxon>
        <taxon>Bacilli</taxon>
        <taxon>Lactobacillales</taxon>
        <taxon>Lactobacillaceae</taxon>
        <taxon>Limosilactobacillus</taxon>
    </lineage>
</organism>
<dbReference type="AlphaFoldDB" id="A0A1C2G9P0"/>
<sequence length="261" mass="28899">MFVPLAFIILFGLTACGNKDSKGKVFNASLSKTELMMSPEYVATTKLKANKNASYSIENSKGDEIQGSRKIASGRADVNFNKVGKYTIVAKSDNGKVTKKLPVTVKPYVVNLNKTTSSVGPLQYKIKSIKYEELTKKKEPSNDALYNMDNYASLNHHYYQVTINYEVRNNGEQPVDVQTTEWTPTDDNGTEFQSNGSADSYFYDTVVGGSKIAPKAHRAGVMYMISNDKFTVNNLKLNVSEIWANEDDETPLNEGGVAQLN</sequence>
<name>A0A1C2G9P0_LIMRT</name>
<gene>
    <name evidence="1" type="ORF">BFD03_05260</name>
</gene>
<accession>A0A1C2G9P0</accession>
<comment type="caution">
    <text evidence="1">The sequence shown here is derived from an EMBL/GenBank/DDBJ whole genome shotgun (WGS) entry which is preliminary data.</text>
</comment>
<evidence type="ECO:0000313" key="2">
    <source>
        <dbReference type="Proteomes" id="UP000095141"/>
    </source>
</evidence>
<proteinExistence type="predicted"/>
<reference evidence="1 2" key="1">
    <citation type="submission" date="2016-08" db="EMBL/GenBank/DDBJ databases">
        <title>Probiotic bacterium isolated from chicken gut.</title>
        <authorList>
            <person name="Levy J.L."/>
            <person name="Hassan H.M."/>
            <person name="Mendoza M.A."/>
        </authorList>
    </citation>
    <scope>NUCLEOTIDE SEQUENCE [LARGE SCALE GENOMIC DNA]</scope>
    <source>
        <strain evidence="1 2">P43</strain>
    </source>
</reference>
<evidence type="ECO:0008006" key="3">
    <source>
        <dbReference type="Google" id="ProtNLM"/>
    </source>
</evidence>
<dbReference type="EMBL" id="MCNS01000008">
    <property type="protein sequence ID" value="OCX48228.1"/>
    <property type="molecule type" value="Genomic_DNA"/>
</dbReference>
<protein>
    <recommendedName>
        <fullName evidence="3">DUF4352 domain-containing protein</fullName>
    </recommendedName>
</protein>
<evidence type="ECO:0000313" key="1">
    <source>
        <dbReference type="EMBL" id="OCX48228.1"/>
    </source>
</evidence>
<dbReference type="Proteomes" id="UP000095141">
    <property type="component" value="Unassembled WGS sequence"/>
</dbReference>